<feature type="binding site" evidence="11">
    <location>
        <position position="152"/>
    </location>
    <ligand>
        <name>Mg(2+)</name>
        <dbReference type="ChEBI" id="CHEBI:18420"/>
    </ligand>
</feature>
<keyword evidence="3 10" id="KW-0285">Flavoprotein</keyword>
<evidence type="ECO:0000256" key="11">
    <source>
        <dbReference type="PIRSR" id="PIRSR006268-2"/>
    </source>
</evidence>
<keyword evidence="7 10" id="KW-0460">Magnesium</keyword>
<keyword evidence="12" id="KW-0449">Lipoprotein</keyword>
<dbReference type="GO" id="GO:0016740">
    <property type="term" value="F:transferase activity"/>
    <property type="evidence" value="ECO:0007669"/>
    <property type="project" value="UniProtKB-UniRule"/>
</dbReference>
<accession>A0A1I3XSN4</accession>
<dbReference type="STRING" id="1884381.SAMN05518846_11059"/>
<evidence type="ECO:0000313" key="12">
    <source>
        <dbReference type="EMBL" id="SFK22493.1"/>
    </source>
</evidence>
<keyword evidence="6 10" id="KW-0274">FAD</keyword>
<dbReference type="PIRSF" id="PIRSF006268">
    <property type="entry name" value="ApbE"/>
    <property type="match status" value="1"/>
</dbReference>
<keyword evidence="4 10" id="KW-0808">Transferase</keyword>
<evidence type="ECO:0000256" key="5">
    <source>
        <dbReference type="ARBA" id="ARBA00022723"/>
    </source>
</evidence>
<evidence type="ECO:0000256" key="2">
    <source>
        <dbReference type="ARBA" id="ARBA00016337"/>
    </source>
</evidence>
<keyword evidence="5 10" id="KW-0479">Metal-binding</keyword>
<evidence type="ECO:0000256" key="9">
    <source>
        <dbReference type="ARBA" id="ARBA00048540"/>
    </source>
</evidence>
<comment type="similarity">
    <text evidence="10">Belongs to the ApbE family.</text>
</comment>
<evidence type="ECO:0000256" key="3">
    <source>
        <dbReference type="ARBA" id="ARBA00022630"/>
    </source>
</evidence>
<gene>
    <name evidence="12" type="ORF">SAMN05518846_11059</name>
</gene>
<reference evidence="13" key="1">
    <citation type="submission" date="2016-10" db="EMBL/GenBank/DDBJ databases">
        <authorList>
            <person name="Varghese N."/>
            <person name="Submissions S."/>
        </authorList>
    </citation>
    <scope>NUCLEOTIDE SEQUENCE [LARGE SCALE GENOMIC DNA]</scope>
    <source>
        <strain evidence="13">OK042</strain>
    </source>
</reference>
<proteinExistence type="inferred from homology"/>
<dbReference type="Proteomes" id="UP000198915">
    <property type="component" value="Unassembled WGS sequence"/>
</dbReference>
<evidence type="ECO:0000256" key="8">
    <source>
        <dbReference type="ARBA" id="ARBA00031306"/>
    </source>
</evidence>
<protein>
    <recommendedName>
        <fullName evidence="2 10">FAD:protein FMN transferase</fullName>
        <ecNumber evidence="1 10">2.7.1.180</ecNumber>
    </recommendedName>
    <alternativeName>
        <fullName evidence="8 10">Flavin transferase</fullName>
    </alternativeName>
</protein>
<dbReference type="InterPro" id="IPR024932">
    <property type="entry name" value="ApbE"/>
</dbReference>
<dbReference type="PANTHER" id="PTHR30040:SF2">
    <property type="entry name" value="FAD:PROTEIN FMN TRANSFERASE"/>
    <property type="match status" value="1"/>
</dbReference>
<keyword evidence="13" id="KW-1185">Reference proteome</keyword>
<dbReference type="EC" id="2.7.1.180" evidence="1 10"/>
<dbReference type="EMBL" id="FORT01000010">
    <property type="protein sequence ID" value="SFK22493.1"/>
    <property type="molecule type" value="Genomic_DNA"/>
</dbReference>
<dbReference type="Pfam" id="PF02424">
    <property type="entry name" value="ApbE"/>
    <property type="match status" value="1"/>
</dbReference>
<name>A0A1I3XSN4_9BACL</name>
<dbReference type="Gene3D" id="3.10.520.10">
    <property type="entry name" value="ApbE-like domains"/>
    <property type="match status" value="1"/>
</dbReference>
<evidence type="ECO:0000256" key="1">
    <source>
        <dbReference type="ARBA" id="ARBA00011955"/>
    </source>
</evidence>
<evidence type="ECO:0000256" key="7">
    <source>
        <dbReference type="ARBA" id="ARBA00022842"/>
    </source>
</evidence>
<dbReference type="PANTHER" id="PTHR30040">
    <property type="entry name" value="THIAMINE BIOSYNTHESIS LIPOPROTEIN APBE"/>
    <property type="match status" value="1"/>
</dbReference>
<evidence type="ECO:0000256" key="4">
    <source>
        <dbReference type="ARBA" id="ARBA00022679"/>
    </source>
</evidence>
<comment type="cofactor">
    <cofactor evidence="11">
        <name>Mg(2+)</name>
        <dbReference type="ChEBI" id="CHEBI:18420"/>
    </cofactor>
    <cofactor evidence="11">
        <name>Mn(2+)</name>
        <dbReference type="ChEBI" id="CHEBI:29035"/>
    </cofactor>
    <text evidence="11">Magnesium. Can also use manganese.</text>
</comment>
<comment type="catalytic activity">
    <reaction evidence="9 10">
        <text>L-threonyl-[protein] + FAD = FMN-L-threonyl-[protein] + AMP + H(+)</text>
        <dbReference type="Rhea" id="RHEA:36847"/>
        <dbReference type="Rhea" id="RHEA-COMP:11060"/>
        <dbReference type="Rhea" id="RHEA-COMP:11061"/>
        <dbReference type="ChEBI" id="CHEBI:15378"/>
        <dbReference type="ChEBI" id="CHEBI:30013"/>
        <dbReference type="ChEBI" id="CHEBI:57692"/>
        <dbReference type="ChEBI" id="CHEBI:74257"/>
        <dbReference type="ChEBI" id="CHEBI:456215"/>
        <dbReference type="EC" id="2.7.1.180"/>
    </reaction>
</comment>
<evidence type="ECO:0000313" key="13">
    <source>
        <dbReference type="Proteomes" id="UP000198915"/>
    </source>
</evidence>
<dbReference type="InterPro" id="IPR003374">
    <property type="entry name" value="ApbE-like_sf"/>
</dbReference>
<organism evidence="12 13">
    <name type="scientific">Brevibacillus centrosporus</name>
    <dbReference type="NCBI Taxonomy" id="54910"/>
    <lineage>
        <taxon>Bacteria</taxon>
        <taxon>Bacillati</taxon>
        <taxon>Bacillota</taxon>
        <taxon>Bacilli</taxon>
        <taxon>Bacillales</taxon>
        <taxon>Paenibacillaceae</taxon>
        <taxon>Brevibacillus</taxon>
    </lineage>
</organism>
<dbReference type="SUPFAM" id="SSF143631">
    <property type="entry name" value="ApbE-like"/>
    <property type="match status" value="1"/>
</dbReference>
<dbReference type="AlphaFoldDB" id="A0A1I3XSN4"/>
<sequence length="329" mass="36669">MQLEVPLHVYRSRAMNTDIEAVWERQALRKSTSLEKIVDKWFQVVEQRFSRFMPDSELSYLNRRSGSLTLVSGAMVEVLSLADTFHIQTEGIFSPFVYDALHAAGYSQSYDIVKQADAVTSGGPSFGAYSMTIHPGMKAVQLHTGTRLDLGGIVKGWSAEKLGDKLKLTYGVRRGLVNAGGDVQVWGGSSAQEPWNIGISSPWHPEEELALVSLRDGAVATSSVYGRRWNHIKHGVQHHLIDPRTMRPGRSDVVQCSIVGDSLISCESWAKVICLLGLERGLALLQAKCPRMEALIVSKTGDLHLLRRHQQEKERWETEHVDFIHEAAN</sequence>
<dbReference type="GO" id="GO:0046872">
    <property type="term" value="F:metal ion binding"/>
    <property type="evidence" value="ECO:0007669"/>
    <property type="project" value="UniProtKB-UniRule"/>
</dbReference>
<evidence type="ECO:0000256" key="6">
    <source>
        <dbReference type="ARBA" id="ARBA00022827"/>
    </source>
</evidence>
<evidence type="ECO:0000256" key="10">
    <source>
        <dbReference type="PIRNR" id="PIRNR006268"/>
    </source>
</evidence>
<dbReference type="RefSeq" id="WP_175530544.1">
    <property type="nucleotide sequence ID" value="NZ_FORT01000010.1"/>
</dbReference>